<dbReference type="Proteomes" id="UP000509418">
    <property type="component" value="Chromosome"/>
</dbReference>
<accession>A0A7H8TH84</accession>
<organism evidence="1 2">
    <name type="scientific">Streptomyces chartreusis</name>
    <dbReference type="NCBI Taxonomy" id="1969"/>
    <lineage>
        <taxon>Bacteria</taxon>
        <taxon>Bacillati</taxon>
        <taxon>Actinomycetota</taxon>
        <taxon>Actinomycetes</taxon>
        <taxon>Kitasatosporales</taxon>
        <taxon>Streptomycetaceae</taxon>
        <taxon>Streptomyces</taxon>
    </lineage>
</organism>
<name>A0A7H8TH84_STRCX</name>
<proteinExistence type="predicted"/>
<evidence type="ECO:0000313" key="1">
    <source>
        <dbReference type="EMBL" id="QKZ22873.1"/>
    </source>
</evidence>
<dbReference type="EMBL" id="CP056041">
    <property type="protein sequence ID" value="QKZ22873.1"/>
    <property type="molecule type" value="Genomic_DNA"/>
</dbReference>
<reference evidence="1 2" key="1">
    <citation type="submission" date="2020-06" db="EMBL/GenBank/DDBJ databases">
        <title>Genome mining for natural products.</title>
        <authorList>
            <person name="Zhang B."/>
            <person name="Shi J."/>
            <person name="Ge H."/>
        </authorList>
    </citation>
    <scope>NUCLEOTIDE SEQUENCE [LARGE SCALE GENOMIC DNA]</scope>
    <source>
        <strain evidence="1 2">NA02069</strain>
    </source>
</reference>
<protein>
    <submittedName>
        <fullName evidence="1">Uncharacterized protein</fullName>
    </submittedName>
</protein>
<keyword evidence="2" id="KW-1185">Reference proteome</keyword>
<dbReference type="RefSeq" id="WP_176577837.1">
    <property type="nucleotide sequence ID" value="NZ_CBDRGH010000008.1"/>
</dbReference>
<sequence length="268" mass="29953">MATQNPSPSIPPDDFRARRNYLPDEAFAWTSGSYGPPRDMIPEKEWSDLMSLPTDVLLRTADNHGTQLAQMQRLYSSWIMTLPIDTDKAPYIHNAAWDIGDDFNAAIFTTAHGYYRQGLANLRSALDNMTIAAGFAVRQDDAGLQRWLSGTSEPPKFGNARDWLTPTLGTGAKDVLNKLYKELSGYIHSQTDAANVALWGGSNGPVWEPDSVRLVYVYFRDVMAMCLILLAIGWDDFSVPEEAWLLFERPDGIWSEALVAELKQKFGA</sequence>
<evidence type="ECO:0000313" key="2">
    <source>
        <dbReference type="Proteomes" id="UP000509418"/>
    </source>
</evidence>
<dbReference type="AlphaFoldDB" id="A0A7H8TH84"/>
<gene>
    <name evidence="1" type="ORF">HUT05_39310</name>
</gene>